<evidence type="ECO:0000256" key="2">
    <source>
        <dbReference type="ARBA" id="ARBA00012741"/>
    </source>
</evidence>
<dbReference type="EMBL" id="KZ149934">
    <property type="protein sequence ID" value="PZC77211.1"/>
    <property type="molecule type" value="Genomic_DNA"/>
</dbReference>
<keyword evidence="3" id="KW-0732">Signal</keyword>
<gene>
    <name evidence="5" type="primary">HaOG203618</name>
    <name evidence="5" type="ORF">B5X24_HaOG203618</name>
</gene>
<feature type="signal peptide" evidence="3">
    <location>
        <begin position="1"/>
        <end position="23"/>
    </location>
</feature>
<evidence type="ECO:0000259" key="4">
    <source>
        <dbReference type="SMART" id="SM00642"/>
    </source>
</evidence>
<dbReference type="PANTHER" id="PTHR10357:SF179">
    <property type="entry name" value="NEUTRAL AND BASIC AMINO ACID TRANSPORT PROTEIN RBAT"/>
    <property type="match status" value="1"/>
</dbReference>
<dbReference type="SMART" id="SM00642">
    <property type="entry name" value="Aamy"/>
    <property type="match status" value="1"/>
</dbReference>
<dbReference type="GO" id="GO:0004558">
    <property type="term" value="F:alpha-1,4-glucosidase activity"/>
    <property type="evidence" value="ECO:0007669"/>
    <property type="project" value="UniProtKB-EC"/>
</dbReference>
<dbReference type="Gene3D" id="3.20.20.80">
    <property type="entry name" value="Glycosidases"/>
    <property type="match status" value="2"/>
</dbReference>
<dbReference type="Proteomes" id="UP000249218">
    <property type="component" value="Unassembled WGS sequence"/>
</dbReference>
<dbReference type="Gene3D" id="3.90.400.10">
    <property type="entry name" value="Oligo-1,6-glucosidase, Domain 2"/>
    <property type="match status" value="1"/>
</dbReference>
<evidence type="ECO:0000256" key="3">
    <source>
        <dbReference type="SAM" id="SignalP"/>
    </source>
</evidence>
<organism evidence="5 6">
    <name type="scientific">Helicoverpa armigera</name>
    <name type="common">Cotton bollworm</name>
    <name type="synonym">Heliothis armigera</name>
    <dbReference type="NCBI Taxonomy" id="29058"/>
    <lineage>
        <taxon>Eukaryota</taxon>
        <taxon>Metazoa</taxon>
        <taxon>Ecdysozoa</taxon>
        <taxon>Arthropoda</taxon>
        <taxon>Hexapoda</taxon>
        <taxon>Insecta</taxon>
        <taxon>Pterygota</taxon>
        <taxon>Neoptera</taxon>
        <taxon>Endopterygota</taxon>
        <taxon>Lepidoptera</taxon>
        <taxon>Glossata</taxon>
        <taxon>Ditrysia</taxon>
        <taxon>Noctuoidea</taxon>
        <taxon>Noctuidae</taxon>
        <taxon>Heliothinae</taxon>
        <taxon>Helicoverpa</taxon>
    </lineage>
</organism>
<feature type="domain" description="Glycosyl hydrolase family 13 catalytic" evidence="4">
    <location>
        <begin position="37"/>
        <end position="403"/>
    </location>
</feature>
<sequence>MVGLLLFEMLWVVLACVVSRVAADVVSPWWNNAVYYRMLVDSFRDGDGDGLGDLSGAIKQLSYIRALGADAVILSPIFAKSKECTKPGTMDFMEIDQRYGTMENFNALLEKAKKLELKVVVTLPLQTVSTASEWFTSSADRVPGYEHRIVWKDGTVVSPPPPELGIQKWTYHATRNTFFGNVNNEAVINLCCESVAAAFSAAQCAWLKRGVAGVLLNPDFPRDLACGEQLLKKLVADAMSCARAGNLETPLILVESSLKPEQAARYYGEGGVGANSIISKALTYPSRSTNEMVVGFIASVVTTPMDTMPTWTTSAPNESRTASRYGSEMVDSVNLLALNLPGSAIIYQGDELAAADTILAWNSGNTCWPNQPAPWAAPFPWDDSPTAGFTKGEPWLPLAPNFRYANAKTEFSNELSHVGVMRIAAALRKSPAFGPHVEIKRQNGAVLVLRWGSVGSLLLISNLAKEPAEVDPSFIPGVPNQMTVATTSTGSNFAIATHLATDKTMKLAPGQTVLLAGGPRHCGGPGPVDKIASKLSEGWQKINKYFSS</sequence>
<dbReference type="AlphaFoldDB" id="A0A2W1BSA3"/>
<reference evidence="5 6" key="1">
    <citation type="journal article" date="2017" name="BMC Biol.">
        <title>Genomic innovations, transcriptional plasticity and gene loss underlying the evolution and divergence of two highly polyphagous and invasive Helicoverpa pest species.</title>
        <authorList>
            <person name="Pearce S.L."/>
            <person name="Clarke D.F."/>
            <person name="East P.D."/>
            <person name="Elfekih S."/>
            <person name="Gordon K.H."/>
            <person name="Jermiin L.S."/>
            <person name="McGaughran A."/>
            <person name="Oakeshott J.G."/>
            <person name="Papanikolaou A."/>
            <person name="Perera O.P."/>
            <person name="Rane R.V."/>
            <person name="Richards S."/>
            <person name="Tay W.T."/>
            <person name="Walsh T.K."/>
            <person name="Anderson A."/>
            <person name="Anderson C.J."/>
            <person name="Asgari S."/>
            <person name="Board P.G."/>
            <person name="Bretschneider A."/>
            <person name="Campbell P.M."/>
            <person name="Chertemps T."/>
            <person name="Christeller J.T."/>
            <person name="Coppin C.W."/>
            <person name="Downes S.J."/>
            <person name="Duan G."/>
            <person name="Farnsworth C.A."/>
            <person name="Good R.T."/>
            <person name="Han L.B."/>
            <person name="Han Y.C."/>
            <person name="Hatje K."/>
            <person name="Horne I."/>
            <person name="Huang Y.P."/>
            <person name="Hughes D.S."/>
            <person name="Jacquin-Joly E."/>
            <person name="James W."/>
            <person name="Jhangiani S."/>
            <person name="Kollmar M."/>
            <person name="Kuwar S.S."/>
            <person name="Li S."/>
            <person name="Liu N.Y."/>
            <person name="Maibeche M.T."/>
            <person name="Miller J.R."/>
            <person name="Montagne N."/>
            <person name="Perry T."/>
            <person name="Qu J."/>
            <person name="Song S.V."/>
            <person name="Sutton G.G."/>
            <person name="Vogel H."/>
            <person name="Walenz B.P."/>
            <person name="Xu W."/>
            <person name="Zhang H.J."/>
            <person name="Zou Z."/>
            <person name="Batterham P."/>
            <person name="Edwards O.R."/>
            <person name="Feyereisen R."/>
            <person name="Gibbs R.A."/>
            <person name="Heckel D.G."/>
            <person name="McGrath A."/>
            <person name="Robin C."/>
            <person name="Scherer S.E."/>
            <person name="Worley K.C."/>
            <person name="Wu Y.D."/>
        </authorList>
    </citation>
    <scope>NUCLEOTIDE SEQUENCE [LARGE SCALE GENOMIC DNA]</scope>
    <source>
        <strain evidence="5">Harm_GR_Male_#8</strain>
        <tissue evidence="5">Whole organism</tissue>
    </source>
</reference>
<keyword evidence="6" id="KW-1185">Reference proteome</keyword>
<dbReference type="InterPro" id="IPR017853">
    <property type="entry name" value="GH"/>
</dbReference>
<dbReference type="OrthoDB" id="1740265at2759"/>
<dbReference type="InterPro" id="IPR045857">
    <property type="entry name" value="O16G_dom_2"/>
</dbReference>
<evidence type="ECO:0000313" key="6">
    <source>
        <dbReference type="Proteomes" id="UP000249218"/>
    </source>
</evidence>
<dbReference type="Pfam" id="PF00128">
    <property type="entry name" value="Alpha-amylase"/>
    <property type="match status" value="2"/>
</dbReference>
<feature type="chain" id="PRO_5016169235" description="alpha-glucosidase" evidence="3">
    <location>
        <begin position="24"/>
        <end position="548"/>
    </location>
</feature>
<proteinExistence type="predicted"/>
<accession>A0A2W1BSA3</accession>
<name>A0A2W1BSA3_HELAM</name>
<dbReference type="SUPFAM" id="SSF51445">
    <property type="entry name" value="(Trans)glycosidases"/>
    <property type="match status" value="1"/>
</dbReference>
<evidence type="ECO:0000313" key="5">
    <source>
        <dbReference type="EMBL" id="PZC77211.1"/>
    </source>
</evidence>
<comment type="catalytic activity">
    <reaction evidence="1">
        <text>Hydrolysis of terminal, non-reducing (1-&gt;4)-linked alpha-D-glucose residues with release of alpha-D-glucose.</text>
        <dbReference type="EC" id="3.2.1.20"/>
    </reaction>
</comment>
<dbReference type="InterPro" id="IPR006047">
    <property type="entry name" value="GH13_cat_dom"/>
</dbReference>
<dbReference type="EC" id="3.2.1.20" evidence="2"/>
<protein>
    <recommendedName>
        <fullName evidence="2">alpha-glucosidase</fullName>
        <ecNumber evidence="2">3.2.1.20</ecNumber>
    </recommendedName>
</protein>
<dbReference type="GO" id="GO:0005975">
    <property type="term" value="P:carbohydrate metabolic process"/>
    <property type="evidence" value="ECO:0007669"/>
    <property type="project" value="InterPro"/>
</dbReference>
<evidence type="ECO:0000256" key="1">
    <source>
        <dbReference type="ARBA" id="ARBA00001657"/>
    </source>
</evidence>
<dbReference type="PANTHER" id="PTHR10357">
    <property type="entry name" value="ALPHA-AMYLASE FAMILY MEMBER"/>
    <property type="match status" value="1"/>
</dbReference>